<feature type="compositionally biased region" description="Basic and acidic residues" evidence="1">
    <location>
        <begin position="1"/>
        <end position="15"/>
    </location>
</feature>
<evidence type="ECO:0000313" key="3">
    <source>
        <dbReference type="Proteomes" id="UP001367676"/>
    </source>
</evidence>
<dbReference type="EMBL" id="JBBCAQ010000041">
    <property type="protein sequence ID" value="KAK7571211.1"/>
    <property type="molecule type" value="Genomic_DNA"/>
</dbReference>
<feature type="region of interest" description="Disordered" evidence="1">
    <location>
        <begin position="1"/>
        <end position="75"/>
    </location>
</feature>
<keyword evidence="3" id="KW-1185">Reference proteome</keyword>
<gene>
    <name evidence="2" type="ORF">V9T40_014815</name>
</gene>
<comment type="caution">
    <text evidence="2">The sequence shown here is derived from an EMBL/GenBank/DDBJ whole genome shotgun (WGS) entry which is preliminary data.</text>
</comment>
<evidence type="ECO:0000313" key="2">
    <source>
        <dbReference type="EMBL" id="KAK7571211.1"/>
    </source>
</evidence>
<dbReference type="Proteomes" id="UP001367676">
    <property type="component" value="Unassembled WGS sequence"/>
</dbReference>
<proteinExistence type="predicted"/>
<feature type="compositionally biased region" description="Acidic residues" evidence="1">
    <location>
        <begin position="16"/>
        <end position="68"/>
    </location>
</feature>
<organism evidence="2 3">
    <name type="scientific">Parthenolecanium corni</name>
    <dbReference type="NCBI Taxonomy" id="536013"/>
    <lineage>
        <taxon>Eukaryota</taxon>
        <taxon>Metazoa</taxon>
        <taxon>Ecdysozoa</taxon>
        <taxon>Arthropoda</taxon>
        <taxon>Hexapoda</taxon>
        <taxon>Insecta</taxon>
        <taxon>Pterygota</taxon>
        <taxon>Neoptera</taxon>
        <taxon>Paraneoptera</taxon>
        <taxon>Hemiptera</taxon>
        <taxon>Sternorrhyncha</taxon>
        <taxon>Coccoidea</taxon>
        <taxon>Coccidae</taxon>
        <taxon>Parthenolecanium</taxon>
    </lineage>
</organism>
<sequence>MEPRYPQRTRNRDLEIAEDASNDNENEEDASVGEDGDKDREDEEDDTDEDDDDDDDDDEEDDDEEDVEQLPYPGFRPIALRYLDQRSRSGFEILPDNKYLGIDLVSSCAYHNLKSETSLAVRACQD</sequence>
<evidence type="ECO:0000256" key="1">
    <source>
        <dbReference type="SAM" id="MobiDB-lite"/>
    </source>
</evidence>
<reference evidence="2 3" key="1">
    <citation type="submission" date="2024-03" db="EMBL/GenBank/DDBJ databases">
        <title>Adaptation during the transition from Ophiocordyceps entomopathogen to insect associate is accompanied by gene loss and intensified selection.</title>
        <authorList>
            <person name="Ward C.M."/>
            <person name="Onetto C.A."/>
            <person name="Borneman A.R."/>
        </authorList>
    </citation>
    <scope>NUCLEOTIDE SEQUENCE [LARGE SCALE GENOMIC DNA]</scope>
    <source>
        <strain evidence="2">AWRI1</strain>
        <tissue evidence="2">Single Adult Female</tissue>
    </source>
</reference>
<protein>
    <submittedName>
        <fullName evidence="2">Uncharacterized protein</fullName>
    </submittedName>
</protein>
<dbReference type="AlphaFoldDB" id="A0AAN9T6N8"/>
<accession>A0AAN9T6N8</accession>
<name>A0AAN9T6N8_9HEMI</name>